<proteinExistence type="predicted"/>
<keyword evidence="1" id="KW-0575">Peroxidase</keyword>
<dbReference type="EMBL" id="LRQV01000006">
    <property type="protein sequence ID" value="KXK63425.1"/>
    <property type="molecule type" value="Genomic_DNA"/>
</dbReference>
<keyword evidence="2" id="KW-1185">Reference proteome</keyword>
<dbReference type="Proteomes" id="UP000070620">
    <property type="component" value="Unassembled WGS sequence"/>
</dbReference>
<reference evidence="1 2" key="1">
    <citation type="submission" date="2016-01" db="EMBL/GenBank/DDBJ databases">
        <title>Whole genome sequence and analysis of Micromonospora rosaria DSM 803, which can produce antibacterial substance rosamicin.</title>
        <authorList>
            <person name="Yang H."/>
            <person name="He X."/>
            <person name="Zhu D."/>
        </authorList>
    </citation>
    <scope>NUCLEOTIDE SEQUENCE [LARGE SCALE GENOMIC DNA]</scope>
    <source>
        <strain evidence="1 2">DSM 803</strain>
    </source>
</reference>
<protein>
    <submittedName>
        <fullName evidence="1">Alkylhydroperoxidase</fullName>
    </submittedName>
</protein>
<name>A0A136PYA5_9ACTN</name>
<dbReference type="RefSeq" id="WP_067359878.1">
    <property type="nucleotide sequence ID" value="NZ_JBIUBN010000003.1"/>
</dbReference>
<dbReference type="GO" id="GO:0004601">
    <property type="term" value="F:peroxidase activity"/>
    <property type="evidence" value="ECO:0007669"/>
    <property type="project" value="UniProtKB-KW"/>
</dbReference>
<organism evidence="1 2">
    <name type="scientific">Micromonospora rosaria</name>
    <dbReference type="NCBI Taxonomy" id="47874"/>
    <lineage>
        <taxon>Bacteria</taxon>
        <taxon>Bacillati</taxon>
        <taxon>Actinomycetota</taxon>
        <taxon>Actinomycetes</taxon>
        <taxon>Micromonosporales</taxon>
        <taxon>Micromonosporaceae</taxon>
        <taxon>Micromonospora</taxon>
    </lineage>
</organism>
<evidence type="ECO:0000313" key="1">
    <source>
        <dbReference type="EMBL" id="KXK63425.1"/>
    </source>
</evidence>
<dbReference type="AlphaFoldDB" id="A0A136PYA5"/>
<dbReference type="OrthoDB" id="3296212at2"/>
<dbReference type="Gene3D" id="1.20.1290.10">
    <property type="entry name" value="AhpD-like"/>
    <property type="match status" value="1"/>
</dbReference>
<comment type="caution">
    <text evidence="1">The sequence shown here is derived from an EMBL/GenBank/DDBJ whole genome shotgun (WGS) entry which is preliminary data.</text>
</comment>
<accession>A0A136PYA5</accession>
<dbReference type="SUPFAM" id="SSF69118">
    <property type="entry name" value="AhpD-like"/>
    <property type="match status" value="2"/>
</dbReference>
<evidence type="ECO:0000313" key="2">
    <source>
        <dbReference type="Proteomes" id="UP000070620"/>
    </source>
</evidence>
<keyword evidence="1" id="KW-0560">Oxidoreductase</keyword>
<gene>
    <name evidence="1" type="ORF">AWW66_03715</name>
</gene>
<dbReference type="InterPro" id="IPR029032">
    <property type="entry name" value="AhpD-like"/>
</dbReference>
<sequence>MPASVLRPVLGALGLTQIRHVSPVQRGRADGLVARVYGQMETDFGVLAPPVALHAQAPEVLAAAWMLLRETLVVPGAAPRAAKESVATAVSLGNACPYCATIHNNALGLLGPAGPGAADRGAGGEEELERIVAWAMPTDGGAPSAAPFAAAQGPELVGTAVLLHYLNRVVNVFLRDVPLPPGVPEFMLPVVLRVLGGAMVGAARHPHPPGRSLDLLPDAPLPPDLPWAAGNPTVAQAFGRACAVIEAAGQRSVPEPVRDLVLVNMVGWRGGPRGISRAWVEGLVSGLSEQHRPAGRLALLVAFASYQVDAGVIQACRSAGADDRGLVELCSWAAMAAARWLGALLPTPD</sequence>